<protein>
    <recommendedName>
        <fullName evidence="2">Vacuolar protein sorting-associated protein 51 homolog</fullName>
    </recommendedName>
</protein>
<evidence type="ECO:0000256" key="3">
    <source>
        <dbReference type="SAM" id="MobiDB-lite"/>
    </source>
</evidence>
<comment type="caution">
    <text evidence="4">The sequence shown here is derived from an EMBL/GenBank/DDBJ whole genome shotgun (WGS) entry which is preliminary data.</text>
</comment>
<dbReference type="EMBL" id="JAUEPO010000006">
    <property type="protein sequence ID" value="KAK3319914.1"/>
    <property type="molecule type" value="Genomic_DNA"/>
</dbReference>
<feature type="region of interest" description="Disordered" evidence="3">
    <location>
        <begin position="1"/>
        <end position="59"/>
    </location>
</feature>
<dbReference type="GO" id="GO:1990745">
    <property type="term" value="C:EARP complex"/>
    <property type="evidence" value="ECO:0007669"/>
    <property type="project" value="TreeGrafter"/>
</dbReference>
<reference evidence="4" key="1">
    <citation type="journal article" date="2023" name="Mol. Phylogenet. Evol.">
        <title>Genome-scale phylogeny and comparative genomics of the fungal order Sordariales.</title>
        <authorList>
            <person name="Hensen N."/>
            <person name="Bonometti L."/>
            <person name="Westerberg I."/>
            <person name="Brannstrom I.O."/>
            <person name="Guillou S."/>
            <person name="Cros-Aarteil S."/>
            <person name="Calhoun S."/>
            <person name="Haridas S."/>
            <person name="Kuo A."/>
            <person name="Mondo S."/>
            <person name="Pangilinan J."/>
            <person name="Riley R."/>
            <person name="LaButti K."/>
            <person name="Andreopoulos B."/>
            <person name="Lipzen A."/>
            <person name="Chen C."/>
            <person name="Yan M."/>
            <person name="Daum C."/>
            <person name="Ng V."/>
            <person name="Clum A."/>
            <person name="Steindorff A."/>
            <person name="Ohm R.A."/>
            <person name="Martin F."/>
            <person name="Silar P."/>
            <person name="Natvig D.O."/>
            <person name="Lalanne C."/>
            <person name="Gautier V."/>
            <person name="Ament-Velasquez S.L."/>
            <person name="Kruys A."/>
            <person name="Hutchinson M.I."/>
            <person name="Powell A.J."/>
            <person name="Barry K."/>
            <person name="Miller A.N."/>
            <person name="Grigoriev I.V."/>
            <person name="Debuchy R."/>
            <person name="Gladieux P."/>
            <person name="Hiltunen Thoren M."/>
            <person name="Johannesson H."/>
        </authorList>
    </citation>
    <scope>NUCLEOTIDE SEQUENCE</scope>
    <source>
        <strain evidence="4">SMH4131-1</strain>
    </source>
</reference>
<dbReference type="GO" id="GO:0016020">
    <property type="term" value="C:membrane"/>
    <property type="evidence" value="ECO:0007669"/>
    <property type="project" value="TreeGrafter"/>
</dbReference>
<sequence>MSTIASPRDPSAPLNRRMNSTQAMTTPTSSTRPSLDLPPSASGSPNLSAATTPTGATTKRANRAALREYYNLKKAAAAAALAAGTATPPTLEITDPLGDSSSSETWQHHLTHQTHTDASTMASSELDTPSFDAEAYIAHTLASSSLAALLRTYTRVLGEMRALDAEKKALVYDNYSKLISATETIRRMRTTMDPLSPMASTLDLVIGKVYEQASGIREELRGALGARDGEAGGDEDRRRARRRTRELAREVVLVPGRIRRLVREGREEEARRAWEMPRRLLVRWKERGVGGEDVGLLIEEGDAALRGEEEEERSVVADQGGAGT</sequence>
<keyword evidence="2" id="KW-0445">Lipid transport</keyword>
<accession>A0AAE0I7A9</accession>
<comment type="similarity">
    <text evidence="1 2">Belongs to the VPS51 family.</text>
</comment>
<dbReference type="InterPro" id="IPR014812">
    <property type="entry name" value="Vps51"/>
</dbReference>
<comment type="subcellular location">
    <subcellularLocation>
        <location evidence="2">Golgi apparatus</location>
        <location evidence="2">trans-Golgi network</location>
    </subcellularLocation>
</comment>
<dbReference type="GO" id="GO:0015031">
    <property type="term" value="P:protein transport"/>
    <property type="evidence" value="ECO:0007669"/>
    <property type="project" value="UniProtKB-UniRule"/>
</dbReference>
<reference evidence="4" key="2">
    <citation type="submission" date="2023-06" db="EMBL/GenBank/DDBJ databases">
        <authorList>
            <consortium name="Lawrence Berkeley National Laboratory"/>
            <person name="Haridas S."/>
            <person name="Hensen N."/>
            <person name="Bonometti L."/>
            <person name="Westerberg I."/>
            <person name="Brannstrom I.O."/>
            <person name="Guillou S."/>
            <person name="Cros-Aarteil S."/>
            <person name="Calhoun S."/>
            <person name="Kuo A."/>
            <person name="Mondo S."/>
            <person name="Pangilinan J."/>
            <person name="Riley R."/>
            <person name="Labutti K."/>
            <person name="Andreopoulos B."/>
            <person name="Lipzen A."/>
            <person name="Chen C."/>
            <person name="Yanf M."/>
            <person name="Daum C."/>
            <person name="Ng V."/>
            <person name="Clum A."/>
            <person name="Steindorff A."/>
            <person name="Ohm R."/>
            <person name="Martin F."/>
            <person name="Silar P."/>
            <person name="Natvig D."/>
            <person name="Lalanne C."/>
            <person name="Gautier V."/>
            <person name="Ament-Velasquez S.L."/>
            <person name="Kruys A."/>
            <person name="Hutchinson M.I."/>
            <person name="Powell A.J."/>
            <person name="Barry K."/>
            <person name="Miller A.N."/>
            <person name="Grigoriev I.V."/>
            <person name="Debuchy R."/>
            <person name="Gladieux P."/>
            <person name="Thoren M.H."/>
            <person name="Johannesson H."/>
        </authorList>
    </citation>
    <scope>NUCLEOTIDE SEQUENCE</scope>
    <source>
        <strain evidence="4">SMH4131-1</strain>
    </source>
</reference>
<dbReference type="GO" id="GO:0000938">
    <property type="term" value="C:GARP complex"/>
    <property type="evidence" value="ECO:0007669"/>
    <property type="project" value="UniProtKB-UniRule"/>
</dbReference>
<keyword evidence="2" id="KW-0333">Golgi apparatus</keyword>
<dbReference type="GO" id="GO:0006869">
    <property type="term" value="P:lipid transport"/>
    <property type="evidence" value="ECO:0007669"/>
    <property type="project" value="UniProtKB-UniRule"/>
</dbReference>
<dbReference type="PANTHER" id="PTHR15954">
    <property type="entry name" value="VACUOLAR PROTEIN SORTING-ASSOCIATED PROTEIN 51 HOMOLOG"/>
    <property type="match status" value="1"/>
</dbReference>
<keyword evidence="5" id="KW-1185">Reference proteome</keyword>
<evidence type="ECO:0000313" key="4">
    <source>
        <dbReference type="EMBL" id="KAK3319914.1"/>
    </source>
</evidence>
<proteinExistence type="inferred from homology"/>
<gene>
    <name evidence="4" type="ORF">B0T19DRAFT_467824</name>
</gene>
<dbReference type="AlphaFoldDB" id="A0AAE0I7A9"/>
<evidence type="ECO:0000256" key="1">
    <source>
        <dbReference type="ARBA" id="ARBA00006080"/>
    </source>
</evidence>
<dbReference type="GO" id="GO:0042147">
    <property type="term" value="P:retrograde transport, endosome to Golgi"/>
    <property type="evidence" value="ECO:0007669"/>
    <property type="project" value="UniProtKB-UniRule"/>
</dbReference>
<dbReference type="Pfam" id="PF08700">
    <property type="entry name" value="VPS51_Exo84_N"/>
    <property type="match status" value="1"/>
</dbReference>
<dbReference type="Proteomes" id="UP001286456">
    <property type="component" value="Unassembled WGS sequence"/>
</dbReference>
<comment type="subunit">
    <text evidence="2">Component of the Golgi-associated retrograde protein (GARP) complex.</text>
</comment>
<feature type="region of interest" description="Disordered" evidence="3">
    <location>
        <begin position="90"/>
        <end position="125"/>
    </location>
</feature>
<organism evidence="4 5">
    <name type="scientific">Cercophora scortea</name>
    <dbReference type="NCBI Taxonomy" id="314031"/>
    <lineage>
        <taxon>Eukaryota</taxon>
        <taxon>Fungi</taxon>
        <taxon>Dikarya</taxon>
        <taxon>Ascomycota</taxon>
        <taxon>Pezizomycotina</taxon>
        <taxon>Sordariomycetes</taxon>
        <taxon>Sordariomycetidae</taxon>
        <taxon>Sordariales</taxon>
        <taxon>Lasiosphaeriaceae</taxon>
        <taxon>Cercophora</taxon>
    </lineage>
</organism>
<comment type="function">
    <text evidence="2">Acts as component of the GARP complex that is involved in retrograde transport from early and late endosomes to the trans-Golgi network (TGN).</text>
</comment>
<dbReference type="GO" id="GO:0032456">
    <property type="term" value="P:endocytic recycling"/>
    <property type="evidence" value="ECO:0007669"/>
    <property type="project" value="TreeGrafter"/>
</dbReference>
<keyword evidence="2" id="KW-0813">Transport</keyword>
<dbReference type="GO" id="GO:0048193">
    <property type="term" value="P:Golgi vesicle transport"/>
    <property type="evidence" value="ECO:0007669"/>
    <property type="project" value="TreeGrafter"/>
</dbReference>
<name>A0AAE0I7A9_9PEZI</name>
<feature type="compositionally biased region" description="Polar residues" evidence="3">
    <location>
        <begin position="41"/>
        <end position="59"/>
    </location>
</feature>
<dbReference type="GO" id="GO:0007030">
    <property type="term" value="P:Golgi organization"/>
    <property type="evidence" value="ECO:0007669"/>
    <property type="project" value="UniProtKB-UniRule"/>
</dbReference>
<keyword evidence="2" id="KW-0653">Protein transport</keyword>
<feature type="compositionally biased region" description="Polar residues" evidence="3">
    <location>
        <begin position="17"/>
        <end position="33"/>
    </location>
</feature>
<evidence type="ECO:0000256" key="2">
    <source>
        <dbReference type="RuleBase" id="RU368010"/>
    </source>
</evidence>
<evidence type="ECO:0000313" key="5">
    <source>
        <dbReference type="Proteomes" id="UP001286456"/>
    </source>
</evidence>
<dbReference type="PANTHER" id="PTHR15954:SF4">
    <property type="entry name" value="VACUOLAR PROTEIN SORTING-ASSOCIATED PROTEIN 51 HOMOLOG"/>
    <property type="match status" value="1"/>
</dbReference>
<dbReference type="GO" id="GO:0005829">
    <property type="term" value="C:cytosol"/>
    <property type="evidence" value="ECO:0007669"/>
    <property type="project" value="GOC"/>
</dbReference>